<organism evidence="2">
    <name type="scientific">uncultured Caudovirales phage</name>
    <dbReference type="NCBI Taxonomy" id="2100421"/>
    <lineage>
        <taxon>Viruses</taxon>
        <taxon>Duplodnaviria</taxon>
        <taxon>Heunggongvirae</taxon>
        <taxon>Uroviricota</taxon>
        <taxon>Caudoviricetes</taxon>
        <taxon>Peduoviridae</taxon>
        <taxon>Maltschvirus</taxon>
        <taxon>Maltschvirus maltsch</taxon>
    </lineage>
</organism>
<proteinExistence type="predicted"/>
<dbReference type="EMBL" id="LR797254">
    <property type="protein sequence ID" value="CAB4197694.1"/>
    <property type="molecule type" value="Genomic_DNA"/>
</dbReference>
<reference evidence="2" key="1">
    <citation type="submission" date="2020-05" db="EMBL/GenBank/DDBJ databases">
        <authorList>
            <person name="Chiriac C."/>
            <person name="Salcher M."/>
            <person name="Ghai R."/>
            <person name="Kavagutti S V."/>
        </authorList>
    </citation>
    <scope>NUCLEOTIDE SEQUENCE</scope>
</reference>
<evidence type="ECO:0000313" key="2">
    <source>
        <dbReference type="EMBL" id="CAB4197694.1"/>
    </source>
</evidence>
<name>A0A6J5RZG8_9CAUD</name>
<accession>A0A6J5RZG8</accession>
<protein>
    <submittedName>
        <fullName evidence="2">Uncharacterized protein</fullName>
    </submittedName>
</protein>
<dbReference type="EMBL" id="LR796844">
    <property type="protein sequence ID" value="CAB4169678.1"/>
    <property type="molecule type" value="Genomic_DNA"/>
</dbReference>
<sequence length="143" mass="15981">MTEAPKQARTRRSPDKAFASAGAVAQNGGSLPIYICNTCAHDVVWCESKRTGKKYLVTVRRGHLDQRYYIGSQIHKCYARKEGSGELLEIDDPRLNEPVAKIIEYGSDEWVEEKIAQGFDPEKVRAAAAEEREEVRRALSGGK</sequence>
<gene>
    <name evidence="2" type="ORF">UFOVP1305_28</name>
    <name evidence="1" type="ORF">UFOVP896_66</name>
</gene>
<evidence type="ECO:0000313" key="1">
    <source>
        <dbReference type="EMBL" id="CAB4169678.1"/>
    </source>
</evidence>